<comment type="caution">
    <text evidence="2">The sequence shown here is derived from an EMBL/GenBank/DDBJ whole genome shotgun (WGS) entry which is preliminary data.</text>
</comment>
<dbReference type="EMBL" id="JACHIH010000038">
    <property type="protein sequence ID" value="MBB5049531.1"/>
    <property type="molecule type" value="Genomic_DNA"/>
</dbReference>
<evidence type="ECO:0000259" key="1">
    <source>
        <dbReference type="Pfam" id="PF00535"/>
    </source>
</evidence>
<evidence type="ECO:0000313" key="3">
    <source>
        <dbReference type="Proteomes" id="UP000542353"/>
    </source>
</evidence>
<dbReference type="InterPro" id="IPR029044">
    <property type="entry name" value="Nucleotide-diphossugar_trans"/>
</dbReference>
<dbReference type="SUPFAM" id="SSF53448">
    <property type="entry name" value="Nucleotide-diphospho-sugar transferases"/>
    <property type="match status" value="1"/>
</dbReference>
<keyword evidence="3" id="KW-1185">Reference proteome</keyword>
<dbReference type="Pfam" id="PF00535">
    <property type="entry name" value="Glycos_transf_2"/>
    <property type="match status" value="1"/>
</dbReference>
<dbReference type="Proteomes" id="UP000542353">
    <property type="component" value="Unassembled WGS sequence"/>
</dbReference>
<dbReference type="PANTHER" id="PTHR43685:SF2">
    <property type="entry name" value="GLYCOSYLTRANSFERASE 2-LIKE DOMAIN-CONTAINING PROTEIN"/>
    <property type="match status" value="1"/>
</dbReference>
<organism evidence="2 3">
    <name type="scientific">Rhodopseudomonas rhenobacensis</name>
    <dbReference type="NCBI Taxonomy" id="87461"/>
    <lineage>
        <taxon>Bacteria</taxon>
        <taxon>Pseudomonadati</taxon>
        <taxon>Pseudomonadota</taxon>
        <taxon>Alphaproteobacteria</taxon>
        <taxon>Hyphomicrobiales</taxon>
        <taxon>Nitrobacteraceae</taxon>
        <taxon>Rhodopseudomonas</taxon>
    </lineage>
</organism>
<dbReference type="RefSeq" id="WP_184261874.1">
    <property type="nucleotide sequence ID" value="NZ_JACHIH010000038.1"/>
</dbReference>
<dbReference type="PANTHER" id="PTHR43685">
    <property type="entry name" value="GLYCOSYLTRANSFERASE"/>
    <property type="match status" value="1"/>
</dbReference>
<proteinExistence type="predicted"/>
<feature type="domain" description="Glycosyltransferase 2-like" evidence="1">
    <location>
        <begin position="97"/>
        <end position="208"/>
    </location>
</feature>
<dbReference type="CDD" id="cd00761">
    <property type="entry name" value="Glyco_tranf_GTA_type"/>
    <property type="match status" value="1"/>
</dbReference>
<reference evidence="2 3" key="1">
    <citation type="submission" date="2020-08" db="EMBL/GenBank/DDBJ databases">
        <title>Genomic Encyclopedia of Type Strains, Phase IV (KMG-IV): sequencing the most valuable type-strain genomes for metagenomic binning, comparative biology and taxonomic classification.</title>
        <authorList>
            <person name="Goeker M."/>
        </authorList>
    </citation>
    <scope>NUCLEOTIDE SEQUENCE [LARGE SCALE GENOMIC DNA]</scope>
    <source>
        <strain evidence="2 3">DSM 12706</strain>
    </source>
</reference>
<evidence type="ECO:0000313" key="2">
    <source>
        <dbReference type="EMBL" id="MBB5049531.1"/>
    </source>
</evidence>
<dbReference type="AlphaFoldDB" id="A0A7W7Z7M5"/>
<dbReference type="InterPro" id="IPR001173">
    <property type="entry name" value="Glyco_trans_2-like"/>
</dbReference>
<protein>
    <recommendedName>
        <fullName evidence="1">Glycosyltransferase 2-like domain-containing protein</fullName>
    </recommendedName>
</protein>
<name>A0A7W7Z7M5_9BRAD</name>
<dbReference type="Gene3D" id="3.90.550.10">
    <property type="entry name" value="Spore Coat Polysaccharide Biosynthesis Protein SpsA, Chain A"/>
    <property type="match status" value="1"/>
</dbReference>
<gene>
    <name evidence="2" type="ORF">HNR60_004309</name>
</gene>
<sequence>MIGELAHTLRMKLLRRFALDPEIKALRERVERLENGLNDRLGAALDERFEKASREEARLDGLQARLFALQQLVTASPSARPPGAREAVAKLGTPAVSVILPTYNRERFVGEAIASVQAQSFPAWELVVVDDGSSDATEQVVAAFLSDRRISYVRQHNAGSSAARNRGLEATSAPLVAYLDSDNTWYPDFLALAVDHMSVHPEIDFVYGALVTFLHNLNSACILWEPFDRERLVAGNFIDTNVVVHRRELVARYGLWDPRLSRLNDWDLALRYTADKRAHPLKALAAYYRQVDSKRVSETIDADPEIETIRAKLRSSQRL</sequence>
<accession>A0A7W7Z7M5</accession>
<dbReference type="InterPro" id="IPR050834">
    <property type="entry name" value="Glycosyltransf_2"/>
</dbReference>